<dbReference type="InterPro" id="IPR050366">
    <property type="entry name" value="BP-dependent_transpt_permease"/>
</dbReference>
<dbReference type="GO" id="GO:0055085">
    <property type="term" value="P:transmembrane transport"/>
    <property type="evidence" value="ECO:0007669"/>
    <property type="project" value="InterPro"/>
</dbReference>
<dbReference type="GO" id="GO:0005886">
    <property type="term" value="C:plasma membrane"/>
    <property type="evidence" value="ECO:0007669"/>
    <property type="project" value="UniProtKB-SubCell"/>
</dbReference>
<dbReference type="InterPro" id="IPR000515">
    <property type="entry name" value="MetI-like"/>
</dbReference>
<dbReference type="PANTHER" id="PTHR43386:SF25">
    <property type="entry name" value="PEPTIDE ABC TRANSPORTER PERMEASE PROTEIN"/>
    <property type="match status" value="1"/>
</dbReference>
<keyword evidence="6 7" id="KW-0472">Membrane</keyword>
<dbReference type="PANTHER" id="PTHR43386">
    <property type="entry name" value="OLIGOPEPTIDE TRANSPORT SYSTEM PERMEASE PROTEIN APPC"/>
    <property type="match status" value="1"/>
</dbReference>
<evidence type="ECO:0000313" key="9">
    <source>
        <dbReference type="EMBL" id="MDA0567186.1"/>
    </source>
</evidence>
<evidence type="ECO:0000313" key="10">
    <source>
        <dbReference type="Proteomes" id="UP001140076"/>
    </source>
</evidence>
<dbReference type="RefSeq" id="WP_270074434.1">
    <property type="nucleotide sequence ID" value="NZ_JAJAQC010000050.1"/>
</dbReference>
<evidence type="ECO:0000256" key="6">
    <source>
        <dbReference type="ARBA" id="ARBA00023136"/>
    </source>
</evidence>
<feature type="transmembrane region" description="Helical" evidence="7">
    <location>
        <begin position="110"/>
        <end position="132"/>
    </location>
</feature>
<feature type="transmembrane region" description="Helical" evidence="7">
    <location>
        <begin position="78"/>
        <end position="103"/>
    </location>
</feature>
<gene>
    <name evidence="9" type="ORF">LG943_23115</name>
</gene>
<comment type="similarity">
    <text evidence="7">Belongs to the binding-protein-dependent transport system permease family.</text>
</comment>
<dbReference type="Proteomes" id="UP001140076">
    <property type="component" value="Unassembled WGS sequence"/>
</dbReference>
<sequence>MGHCAWMRRGGVAARAVAVPLLLTAVLGLALFGGWLAPYDPTETVGIPWRPPDSASPLGTDALGRDVWSRVLAGGAGLVAVAALAAACATAVGVAGGLVAGWFSGAADRALTAVADLMLAVPSLLLALVAAIALPGHAAVVVATVCGGAPMTLRVVRDAVRAVRSSGYVQAARCRGEHPAWILVFEVAPATRGLVAADLGLRLVVALQVASALSVLGFGADPPAPDWALMLRENMAGMSANPWAVAAPAAALGLTTVALALAAQPAAGREGDR</sequence>
<keyword evidence="2 7" id="KW-0813">Transport</keyword>
<keyword evidence="10" id="KW-1185">Reference proteome</keyword>
<keyword evidence="4 7" id="KW-0812">Transmembrane</keyword>
<feature type="transmembrane region" description="Helical" evidence="7">
    <location>
        <begin position="240"/>
        <end position="263"/>
    </location>
</feature>
<dbReference type="SUPFAM" id="SSF161098">
    <property type="entry name" value="MetI-like"/>
    <property type="match status" value="1"/>
</dbReference>
<evidence type="ECO:0000259" key="8">
    <source>
        <dbReference type="PROSITE" id="PS50928"/>
    </source>
</evidence>
<dbReference type="AlphaFoldDB" id="A0A9X3NZG7"/>
<dbReference type="EMBL" id="JAJAQC010000050">
    <property type="protein sequence ID" value="MDA0567186.1"/>
    <property type="molecule type" value="Genomic_DNA"/>
</dbReference>
<dbReference type="Gene3D" id="1.10.3720.10">
    <property type="entry name" value="MetI-like"/>
    <property type="match status" value="1"/>
</dbReference>
<protein>
    <submittedName>
        <fullName evidence="9">ABC transporter permease subunit</fullName>
    </submittedName>
</protein>
<feature type="domain" description="ABC transmembrane type-1" evidence="8">
    <location>
        <begin position="75"/>
        <end position="263"/>
    </location>
</feature>
<feature type="transmembrane region" description="Helical" evidence="7">
    <location>
        <begin position="138"/>
        <end position="156"/>
    </location>
</feature>
<dbReference type="PROSITE" id="PS50928">
    <property type="entry name" value="ABC_TM1"/>
    <property type="match status" value="1"/>
</dbReference>
<feature type="transmembrane region" description="Helical" evidence="7">
    <location>
        <begin position="12"/>
        <end position="36"/>
    </location>
</feature>
<name>A0A9X3NZG7_9ACTN</name>
<feature type="transmembrane region" description="Helical" evidence="7">
    <location>
        <begin position="199"/>
        <end position="220"/>
    </location>
</feature>
<reference evidence="9" key="1">
    <citation type="submission" date="2021-10" db="EMBL/GenBank/DDBJ databases">
        <title>Streptomonospora sp. nov., isolated from mangrove soil.</title>
        <authorList>
            <person name="Chen X."/>
            <person name="Ge X."/>
            <person name="Liu W."/>
        </authorList>
    </citation>
    <scope>NUCLEOTIDE SEQUENCE</scope>
    <source>
        <strain evidence="9">S1-112</strain>
    </source>
</reference>
<keyword evidence="5 7" id="KW-1133">Transmembrane helix</keyword>
<dbReference type="InterPro" id="IPR035906">
    <property type="entry name" value="MetI-like_sf"/>
</dbReference>
<evidence type="ECO:0000256" key="1">
    <source>
        <dbReference type="ARBA" id="ARBA00004651"/>
    </source>
</evidence>
<evidence type="ECO:0000256" key="4">
    <source>
        <dbReference type="ARBA" id="ARBA00022692"/>
    </source>
</evidence>
<comment type="subcellular location">
    <subcellularLocation>
        <location evidence="1 7">Cell membrane</location>
        <topology evidence="1 7">Multi-pass membrane protein</topology>
    </subcellularLocation>
</comment>
<evidence type="ECO:0000256" key="2">
    <source>
        <dbReference type="ARBA" id="ARBA00022448"/>
    </source>
</evidence>
<keyword evidence="3" id="KW-1003">Cell membrane</keyword>
<evidence type="ECO:0000256" key="3">
    <source>
        <dbReference type="ARBA" id="ARBA00022475"/>
    </source>
</evidence>
<accession>A0A9X3NZG7</accession>
<comment type="caution">
    <text evidence="9">The sequence shown here is derived from an EMBL/GenBank/DDBJ whole genome shotgun (WGS) entry which is preliminary data.</text>
</comment>
<proteinExistence type="inferred from homology"/>
<evidence type="ECO:0000256" key="7">
    <source>
        <dbReference type="RuleBase" id="RU363032"/>
    </source>
</evidence>
<evidence type="ECO:0000256" key="5">
    <source>
        <dbReference type="ARBA" id="ARBA00022989"/>
    </source>
</evidence>
<dbReference type="Pfam" id="PF00528">
    <property type="entry name" value="BPD_transp_1"/>
    <property type="match status" value="1"/>
</dbReference>
<organism evidence="9 10">
    <name type="scientific">Streptomonospora mangrovi</name>
    <dbReference type="NCBI Taxonomy" id="2883123"/>
    <lineage>
        <taxon>Bacteria</taxon>
        <taxon>Bacillati</taxon>
        <taxon>Actinomycetota</taxon>
        <taxon>Actinomycetes</taxon>
        <taxon>Streptosporangiales</taxon>
        <taxon>Nocardiopsidaceae</taxon>
        <taxon>Streptomonospora</taxon>
    </lineage>
</organism>